<accession>A0ABM8X302</accession>
<dbReference type="Proteomes" id="UP000727654">
    <property type="component" value="Unassembled WGS sequence"/>
</dbReference>
<feature type="compositionally biased region" description="Pro residues" evidence="1">
    <location>
        <begin position="54"/>
        <end position="68"/>
    </location>
</feature>
<comment type="caution">
    <text evidence="2">The sequence shown here is derived from an EMBL/GenBank/DDBJ whole genome shotgun (WGS) entry which is preliminary data.</text>
</comment>
<evidence type="ECO:0000313" key="3">
    <source>
        <dbReference type="Proteomes" id="UP000727654"/>
    </source>
</evidence>
<feature type="region of interest" description="Disordered" evidence="1">
    <location>
        <begin position="45"/>
        <end position="71"/>
    </location>
</feature>
<protein>
    <submittedName>
        <fullName evidence="2">Uncharacterized protein</fullName>
    </submittedName>
</protein>
<evidence type="ECO:0000256" key="1">
    <source>
        <dbReference type="SAM" id="MobiDB-lite"/>
    </source>
</evidence>
<organism evidence="2 3">
    <name type="scientific">Cupriavidus laharis</name>
    <dbReference type="NCBI Taxonomy" id="151654"/>
    <lineage>
        <taxon>Bacteria</taxon>
        <taxon>Pseudomonadati</taxon>
        <taxon>Pseudomonadota</taxon>
        <taxon>Betaproteobacteria</taxon>
        <taxon>Burkholderiales</taxon>
        <taxon>Burkholderiaceae</taxon>
        <taxon>Cupriavidus</taxon>
    </lineage>
</organism>
<gene>
    <name evidence="2" type="ORF">LMG23992_02689</name>
</gene>
<dbReference type="InterPro" id="IPR045646">
    <property type="entry name" value="DUF6402"/>
</dbReference>
<dbReference type="Pfam" id="PF19940">
    <property type="entry name" value="DUF6402"/>
    <property type="match status" value="1"/>
</dbReference>
<keyword evidence="3" id="KW-1185">Reference proteome</keyword>
<dbReference type="EMBL" id="CAJZAI010000005">
    <property type="protein sequence ID" value="CAG9174273.1"/>
    <property type="molecule type" value="Genomic_DNA"/>
</dbReference>
<reference evidence="2 3" key="1">
    <citation type="submission" date="2021-08" db="EMBL/GenBank/DDBJ databases">
        <authorList>
            <person name="Peeters C."/>
        </authorList>
    </citation>
    <scope>NUCLEOTIDE SEQUENCE [LARGE SCALE GENOMIC DNA]</scope>
    <source>
        <strain evidence="2 3">LMG 23992</strain>
    </source>
</reference>
<sequence length="405" mass="45726">MPVSDSDERLLYCKPDFLNIDWNIRQGAKGYTIVDADEYRLCSNKPAPGLQGPPLKPTAPKTPPPPPKSLIEGLADLRAWMNEPPKPKPPKREQLTRPKVAPFDIQDIPRAMETMGWKRSAKLMRRWFAGELNYATPEGETRAINQKGEPFPASMVDTTMFPMSWILGFPRANARYEELRQKSLYTPNARKALAAILSRPSLRNYVPSGVLPGVTYTLDAWEKSGRDVQVIHRDYQFQRNSVDSTLLDRAILGGRSLLSPRTFPDDLYGSLGTFSFYAAIDRAEFMRLFGTVAQATVTQVAIYMRDMFTFLDRPGSGSQYLGHWNRAGIIVVPAAVPLSQATTGDWVMYPVTEPGPITTNSVYYPVRNKDFRDWQMKHKRGGDLLLYSDIKFVRLNNPISVTFAL</sequence>
<proteinExistence type="predicted"/>
<evidence type="ECO:0000313" key="2">
    <source>
        <dbReference type="EMBL" id="CAG9174273.1"/>
    </source>
</evidence>
<name>A0ABM8X302_9BURK</name>